<gene>
    <name evidence="1" type="ORF">BBI10_16695</name>
</gene>
<protein>
    <submittedName>
        <fullName evidence="1">Uncharacterized protein</fullName>
    </submittedName>
</protein>
<dbReference type="EMBL" id="MDEN01000064">
    <property type="protein sequence ID" value="OCX18647.1"/>
    <property type="molecule type" value="Genomic_DNA"/>
</dbReference>
<dbReference type="OrthoDB" id="7015370at2"/>
<evidence type="ECO:0000313" key="1">
    <source>
        <dbReference type="EMBL" id="OCX18647.1"/>
    </source>
</evidence>
<reference evidence="1 2" key="1">
    <citation type="submission" date="2016-08" db="EMBL/GenBank/DDBJ databases">
        <title>Whole genome sequence of Pseudomonas graminis strain UASWS1507, a potential biological control agent for agriculture.</title>
        <authorList>
            <person name="Crovadore J."/>
            <person name="Calmin G."/>
            <person name="Chablais R."/>
            <person name="Cochard B."/>
            <person name="Lefort F."/>
        </authorList>
    </citation>
    <scope>NUCLEOTIDE SEQUENCE [LARGE SCALE GENOMIC DNA]</scope>
    <source>
        <strain evidence="1 2">UASWS1507</strain>
    </source>
</reference>
<accession>A0A1C2DV68</accession>
<sequence>MQNPKDTKLRLTYKHAFWLLVAVLIFNASFGDFFEFGSDADEVVLKRQLPQGDWLYISRYGAMATDRDTLRFFISRPLEGDDSEVLKQLNNASEFMITDSAVDNVHIQDTPNGVAIEVKGAVYRYFSKEYVTEGNQLRSYRITLTQSDDSSRN</sequence>
<dbReference type="Proteomes" id="UP000095143">
    <property type="component" value="Unassembled WGS sequence"/>
</dbReference>
<evidence type="ECO:0000313" key="2">
    <source>
        <dbReference type="Proteomes" id="UP000095143"/>
    </source>
</evidence>
<proteinExistence type="predicted"/>
<name>A0A1C2DV68_9PSED</name>
<comment type="caution">
    <text evidence="1">The sequence shown here is derived from an EMBL/GenBank/DDBJ whole genome shotgun (WGS) entry which is preliminary data.</text>
</comment>
<organism evidence="1 2">
    <name type="scientific">Pseudomonas graminis</name>
    <dbReference type="NCBI Taxonomy" id="158627"/>
    <lineage>
        <taxon>Bacteria</taxon>
        <taxon>Pseudomonadati</taxon>
        <taxon>Pseudomonadota</taxon>
        <taxon>Gammaproteobacteria</taxon>
        <taxon>Pseudomonadales</taxon>
        <taxon>Pseudomonadaceae</taxon>
        <taxon>Pseudomonas</taxon>
    </lineage>
</organism>
<dbReference type="AlphaFoldDB" id="A0A1C2DV68"/>
<dbReference type="RefSeq" id="WP_065990217.1">
    <property type="nucleotide sequence ID" value="NZ_MDEN01000064.1"/>
</dbReference>